<dbReference type="GO" id="GO:0005829">
    <property type="term" value="C:cytosol"/>
    <property type="evidence" value="ECO:0007669"/>
    <property type="project" value="TreeGrafter"/>
</dbReference>
<dbReference type="Gene3D" id="3.40.50.300">
    <property type="entry name" value="P-loop containing nucleotide triphosphate hydrolases"/>
    <property type="match status" value="1"/>
</dbReference>
<dbReference type="InterPro" id="IPR033756">
    <property type="entry name" value="YlxH/NBP35"/>
</dbReference>
<evidence type="ECO:0000313" key="3">
    <source>
        <dbReference type="EMBL" id="SVC63325.1"/>
    </source>
</evidence>
<dbReference type="GO" id="GO:0005524">
    <property type="term" value="F:ATP binding"/>
    <property type="evidence" value="ECO:0007669"/>
    <property type="project" value="UniProtKB-KW"/>
</dbReference>
<dbReference type="GO" id="GO:0051782">
    <property type="term" value="P:negative regulation of cell division"/>
    <property type="evidence" value="ECO:0007669"/>
    <property type="project" value="TreeGrafter"/>
</dbReference>
<dbReference type="SUPFAM" id="SSF52540">
    <property type="entry name" value="P-loop containing nucleoside triphosphate hydrolases"/>
    <property type="match status" value="1"/>
</dbReference>
<evidence type="ECO:0000256" key="1">
    <source>
        <dbReference type="ARBA" id="ARBA00022741"/>
    </source>
</evidence>
<dbReference type="PANTHER" id="PTHR43384">
    <property type="entry name" value="SEPTUM SITE-DETERMINING PROTEIN MIND HOMOLOG, CHLOROPLASTIC-RELATED"/>
    <property type="match status" value="1"/>
</dbReference>
<gene>
    <name evidence="3" type="ORF">METZ01_LOCUS316179</name>
</gene>
<dbReference type="EMBL" id="UINC01102025">
    <property type="protein sequence ID" value="SVC63325.1"/>
    <property type="molecule type" value="Genomic_DNA"/>
</dbReference>
<name>A0A382NSL0_9ZZZZ</name>
<keyword evidence="1" id="KW-0547">Nucleotide-binding</keyword>
<dbReference type="Pfam" id="PF10609">
    <property type="entry name" value="ParA"/>
    <property type="match status" value="1"/>
</dbReference>
<accession>A0A382NSL0</accession>
<reference evidence="3" key="1">
    <citation type="submission" date="2018-05" db="EMBL/GenBank/DDBJ databases">
        <authorList>
            <person name="Lanie J.A."/>
            <person name="Ng W.-L."/>
            <person name="Kazmierczak K.M."/>
            <person name="Andrzejewski T.M."/>
            <person name="Davidsen T.M."/>
            <person name="Wayne K.J."/>
            <person name="Tettelin H."/>
            <person name="Glass J.I."/>
            <person name="Rusch D."/>
            <person name="Podicherti R."/>
            <person name="Tsui H.-C.T."/>
            <person name="Winkler M.E."/>
        </authorList>
    </citation>
    <scope>NUCLEOTIDE SEQUENCE</scope>
</reference>
<dbReference type="AlphaFoldDB" id="A0A382NSL0"/>
<dbReference type="PANTHER" id="PTHR43384:SF4">
    <property type="entry name" value="CELLULOSE BIOSYNTHESIS PROTEIN BCSQ-RELATED"/>
    <property type="match status" value="1"/>
</dbReference>
<sequence>VNDTSNSNSIKEIWAIGGGKGGVGKSFVAGNLGILLAQRGFRVILADLDLGGANLHTWLGVNTPEQGVSEFVDRQVEQIHELLIPTSIPHLRLISGARDGIEIANLKHTQKMRFLMALKRLDTDFIVMDLGAGTAYNTIDFFLLAEKQLMVVIPEPTSIENAYRFLKNSFYRKLRHTSASFGLRTVIEQMLKNNNSFGIRSPRDLIEYLRQMGGNASTFIEDQLEHFQPNLIINQTRSESDIRIGRAMEKACLKYFGLTLNFSGYVEQHEGVRESVLRRKPVTLDKPDSLMSQQLKTISENLLRSSNLSTPLNPVYSRLIP</sequence>
<proteinExistence type="predicted"/>
<evidence type="ECO:0000256" key="2">
    <source>
        <dbReference type="ARBA" id="ARBA00022840"/>
    </source>
</evidence>
<dbReference type="GO" id="GO:0016887">
    <property type="term" value="F:ATP hydrolysis activity"/>
    <property type="evidence" value="ECO:0007669"/>
    <property type="project" value="TreeGrafter"/>
</dbReference>
<organism evidence="3">
    <name type="scientific">marine metagenome</name>
    <dbReference type="NCBI Taxonomy" id="408172"/>
    <lineage>
        <taxon>unclassified sequences</taxon>
        <taxon>metagenomes</taxon>
        <taxon>ecological metagenomes</taxon>
    </lineage>
</organism>
<protein>
    <submittedName>
        <fullName evidence="3">Uncharacterized protein</fullName>
    </submittedName>
</protein>
<dbReference type="GO" id="GO:0009898">
    <property type="term" value="C:cytoplasmic side of plasma membrane"/>
    <property type="evidence" value="ECO:0007669"/>
    <property type="project" value="TreeGrafter"/>
</dbReference>
<dbReference type="InterPro" id="IPR050625">
    <property type="entry name" value="ParA/MinD_ATPase"/>
</dbReference>
<keyword evidence="2" id="KW-0067">ATP-binding</keyword>
<feature type="non-terminal residue" evidence="3">
    <location>
        <position position="1"/>
    </location>
</feature>
<dbReference type="InterPro" id="IPR027417">
    <property type="entry name" value="P-loop_NTPase"/>
</dbReference>